<name>A0ABP1FKV5_9CHLO</name>
<keyword evidence="3" id="KW-0268">Exocytosis</keyword>
<evidence type="ECO:0000256" key="2">
    <source>
        <dbReference type="ARBA" id="ARBA00022448"/>
    </source>
</evidence>
<feature type="coiled-coil region" evidence="5">
    <location>
        <begin position="283"/>
        <end position="320"/>
    </location>
</feature>
<feature type="domain" description="Exocyst complex component Sec3 PIP2-binding N-terminal" evidence="8">
    <location>
        <begin position="40"/>
        <end position="92"/>
    </location>
</feature>
<feature type="compositionally biased region" description="Low complexity" evidence="6">
    <location>
        <begin position="893"/>
        <end position="906"/>
    </location>
</feature>
<gene>
    <name evidence="10" type="primary">g1034</name>
    <name evidence="10" type="ORF">VP750_LOCUS899</name>
</gene>
<comment type="similarity">
    <text evidence="1">Belongs to the SEC3 family.</text>
</comment>
<dbReference type="Pfam" id="PF09763">
    <property type="entry name" value="Sec3_CC"/>
    <property type="match status" value="1"/>
</dbReference>
<feature type="domain" description="Exocyst complex component Sec3 coiled-coil" evidence="7">
    <location>
        <begin position="227"/>
        <end position="337"/>
    </location>
</feature>
<comment type="caution">
    <text evidence="10">The sequence shown here is derived from an EMBL/GenBank/DDBJ whole genome shotgun (WGS) entry which is preliminary data.</text>
</comment>
<feature type="compositionally biased region" description="Acidic residues" evidence="6">
    <location>
        <begin position="603"/>
        <end position="612"/>
    </location>
</feature>
<dbReference type="InterPro" id="IPR028258">
    <property type="entry name" value="Sec3-PIP2_bind"/>
</dbReference>
<feature type="compositionally biased region" description="Basic and acidic residues" evidence="6">
    <location>
        <begin position="776"/>
        <end position="785"/>
    </location>
</feature>
<evidence type="ECO:0000259" key="7">
    <source>
        <dbReference type="Pfam" id="PF09763"/>
    </source>
</evidence>
<evidence type="ECO:0000256" key="4">
    <source>
        <dbReference type="ARBA" id="ARBA00023054"/>
    </source>
</evidence>
<evidence type="ECO:0000259" key="8">
    <source>
        <dbReference type="Pfam" id="PF15277"/>
    </source>
</evidence>
<evidence type="ECO:0000313" key="10">
    <source>
        <dbReference type="EMBL" id="CAL5219240.1"/>
    </source>
</evidence>
<dbReference type="InterPro" id="IPR048628">
    <property type="entry name" value="Sec3_C"/>
</dbReference>
<evidence type="ECO:0000256" key="1">
    <source>
        <dbReference type="ARBA" id="ARBA00006518"/>
    </source>
</evidence>
<dbReference type="Proteomes" id="UP001497392">
    <property type="component" value="Unassembled WGS sequence"/>
</dbReference>
<dbReference type="PANTHER" id="PTHR16092">
    <property type="entry name" value="SEC3/SYNTAXIN-RELATED"/>
    <property type="match status" value="1"/>
</dbReference>
<feature type="compositionally biased region" description="Low complexity" evidence="6">
    <location>
        <begin position="871"/>
        <end position="884"/>
    </location>
</feature>
<feature type="region of interest" description="Disordered" evidence="6">
    <location>
        <begin position="858"/>
        <end position="915"/>
    </location>
</feature>
<evidence type="ECO:0000256" key="6">
    <source>
        <dbReference type="SAM" id="MobiDB-lite"/>
    </source>
</evidence>
<proteinExistence type="inferred from homology"/>
<evidence type="ECO:0000259" key="9">
    <source>
        <dbReference type="Pfam" id="PF20654"/>
    </source>
</evidence>
<evidence type="ECO:0000313" key="11">
    <source>
        <dbReference type="Proteomes" id="UP001497392"/>
    </source>
</evidence>
<dbReference type="InterPro" id="IPR019160">
    <property type="entry name" value="Sec3_CC"/>
</dbReference>
<evidence type="ECO:0000256" key="5">
    <source>
        <dbReference type="SAM" id="Coils"/>
    </source>
</evidence>
<feature type="compositionally biased region" description="Acidic residues" evidence="6">
    <location>
        <begin position="808"/>
        <end position="818"/>
    </location>
</feature>
<feature type="region of interest" description="Disordered" evidence="6">
    <location>
        <begin position="752"/>
        <end position="845"/>
    </location>
</feature>
<reference evidence="10 11" key="1">
    <citation type="submission" date="2024-06" db="EMBL/GenBank/DDBJ databases">
        <authorList>
            <person name="Kraege A."/>
            <person name="Thomma B."/>
        </authorList>
    </citation>
    <scope>NUCLEOTIDE SEQUENCE [LARGE SCALE GENOMIC DNA]</scope>
</reference>
<keyword evidence="4 5" id="KW-0175">Coiled coil</keyword>
<organism evidence="10 11">
    <name type="scientific">Coccomyxa viridis</name>
    <dbReference type="NCBI Taxonomy" id="1274662"/>
    <lineage>
        <taxon>Eukaryota</taxon>
        <taxon>Viridiplantae</taxon>
        <taxon>Chlorophyta</taxon>
        <taxon>core chlorophytes</taxon>
        <taxon>Trebouxiophyceae</taxon>
        <taxon>Trebouxiophyceae incertae sedis</taxon>
        <taxon>Coccomyxaceae</taxon>
        <taxon>Coccomyxa</taxon>
    </lineage>
</organism>
<keyword evidence="11" id="KW-1185">Reference proteome</keyword>
<feature type="region of interest" description="Disordered" evidence="6">
    <location>
        <begin position="577"/>
        <end position="623"/>
    </location>
</feature>
<protein>
    <submittedName>
        <fullName evidence="10">G1034 protein</fullName>
    </submittedName>
</protein>
<accession>A0ABP1FKV5</accession>
<sequence>MEGLFATSEARVITAYKVIKCNPSTTSAWTKKKQPKATGKERVICLTAERRSKRRGFKGSIHTCKPAGQGTYQVRKSWSLKHLTRLEAFPSNRPDGRPLAVELLFGGNAFSNEAKLACEAHTPSELMDLMGTLYLFAKKHEGRVFQVVGVDVKELERWGLSQAGNDLSLEGVGAFGAALLGDEEPAEVEAAFESAREGGGGSLVSAKEERDLAALLDLFALGVGDVEEFQERLQAELAALEAANVHAILEGGPMVASTVQRTGEAARAVDDLAETLAIFDLKLRHMREDIAAIEARNNRLERQARHNAALMDSLERLLERLVLPEQTERILNTSTFNYGMVPTLAEAGWDVWERLAALEPADPSRGTTGAGQLEAGLSEMSAVLEQRNRLQAVSRRWVERAGQFVTDELIHLADGVSMQNTVHSASRLQLPVHTAFHERAEALAPLLQVIQAMKPNALPPLADRYCTAINGLLRRELHAYTTELKRSAVARMASSAPEPDIVKGARKEALMPAQALHRRLSSVDSSAHAGDGSELLPHTALRRCLDAWVPLLIDECDFAAAFLLLYKPMDEVPGAGQDAFAGAGRPSMDKSHSTLERTSSVFEEGEEEDQPQEDSAPALPAPILTPEGSRQLSALMDGVVHDFMGMMEMVSKQHQLLAMPMLAEVLSWQGRVMHEPVAAPVANVLEKCAERLALLFTRYIQDMVLAVSRYDGRGTISLQDSVKSQHILPFFPNFVAWARRLETLLVGTDAEAEGVPETARHAAQLRTHSRSNSSESMRRLDDLRVDSFQQPPSWQEEGSYIERRGTLDDIDYMSDEEEGSPHDVSGSDTTRGASHAGRQGPAESVARRLQMEEGAGAVLPSQGSWGGPGGSQAASRSGSRSPTRSSRREGHVSSAAASARALGRAGMPERLPSPEDVTSVRDLVNASYAVVIRAMFAQLERMAGPDVKHGDRLRLENYTLLETELPALANKVPVLGFFVQAATAAKEAAMGIYVQQQLEYGKLWKLVEFSQRIDTLLEAVEVEEVAFQAGCQAAELRAVLATALAQPQRKLSNMHSRIHKHLGATAPKLAAEVWERLRKELMKRYVQLEEQMAMCYPSLQLVPSPQEMEAMCKAAAAAG</sequence>
<dbReference type="Pfam" id="PF15277">
    <property type="entry name" value="Sec3-PIP2_bind"/>
    <property type="match status" value="1"/>
</dbReference>
<dbReference type="Gene3D" id="2.30.29.90">
    <property type="match status" value="1"/>
</dbReference>
<dbReference type="Pfam" id="PF20654">
    <property type="entry name" value="Sec3_C-term"/>
    <property type="match status" value="1"/>
</dbReference>
<evidence type="ECO:0000256" key="3">
    <source>
        <dbReference type="ARBA" id="ARBA00022483"/>
    </source>
</evidence>
<dbReference type="PANTHER" id="PTHR16092:SF14">
    <property type="entry name" value="EXOCYST COMPLEX COMPONENT 1 ISOFORM X1"/>
    <property type="match status" value="1"/>
</dbReference>
<feature type="domain" description="Exocyst complex component Sec3 C-terminal" evidence="9">
    <location>
        <begin position="914"/>
        <end position="1097"/>
    </location>
</feature>
<keyword evidence="2" id="KW-0813">Transport</keyword>
<dbReference type="EMBL" id="CAXHTA020000002">
    <property type="protein sequence ID" value="CAL5219240.1"/>
    <property type="molecule type" value="Genomic_DNA"/>
</dbReference>